<dbReference type="Proteomes" id="UP001499993">
    <property type="component" value="Unassembled WGS sequence"/>
</dbReference>
<dbReference type="InterPro" id="IPR005537">
    <property type="entry name" value="RAMP_III_fam"/>
</dbReference>
<name>A0ABP9GSK3_9ACTN</name>
<protein>
    <recommendedName>
        <fullName evidence="3">CRISPR type III-associated protein domain-containing protein</fullName>
    </recommendedName>
</protein>
<keyword evidence="1" id="KW-0051">Antiviral defense</keyword>
<comment type="caution">
    <text evidence="4">The sequence shown here is derived from an EMBL/GenBank/DDBJ whole genome shotgun (WGS) entry which is preliminary data.</text>
</comment>
<dbReference type="EMBL" id="BAABIK010000027">
    <property type="protein sequence ID" value="GAA4952290.1"/>
    <property type="molecule type" value="Genomic_DNA"/>
</dbReference>
<evidence type="ECO:0000256" key="1">
    <source>
        <dbReference type="ARBA" id="ARBA00023118"/>
    </source>
</evidence>
<dbReference type="InterPro" id="IPR052216">
    <property type="entry name" value="CRISPR_Csm3_endoribonuclease"/>
</dbReference>
<comment type="subunit">
    <text evidence="2">Part of the Csm effector complex that includes Cas10, Csm2, Csm3, Csm4 and Csm5.</text>
</comment>
<dbReference type="Pfam" id="PF03787">
    <property type="entry name" value="RAMPs"/>
    <property type="match status" value="1"/>
</dbReference>
<evidence type="ECO:0000256" key="2">
    <source>
        <dbReference type="ARBA" id="ARBA00093789"/>
    </source>
</evidence>
<evidence type="ECO:0000259" key="3">
    <source>
        <dbReference type="Pfam" id="PF03787"/>
    </source>
</evidence>
<organism evidence="4 5">
    <name type="scientific">Streptomonospora halophila</name>
    <dbReference type="NCBI Taxonomy" id="427369"/>
    <lineage>
        <taxon>Bacteria</taxon>
        <taxon>Bacillati</taxon>
        <taxon>Actinomycetota</taxon>
        <taxon>Actinomycetes</taxon>
        <taxon>Streptosporangiales</taxon>
        <taxon>Nocardiopsidaceae</taxon>
        <taxon>Streptomonospora</taxon>
    </lineage>
</organism>
<sequence>MNASDDDRAAAAPHVPDADAEWEELLDFAAGGAGGPVTLWELTGRIRLHSDTHIGSADDTVRGAADIAPLDRDPATGRPRLRATTLAGLLRHHLAERLGDDRAGAVAELFGEAAPRSAETGTGASLPSALDIDDAFAELPAEAGVAVRAGNRVDPGSGAAAPGATWRMETLPAGTAFTLTMRLQVAEGDREGRLLALAALAADGLAGAGTGPGVSIGARTARGYGAAVCEGWHIRRHDLGTPRGWADWYALTWHQRLDRAHRAVAARSCAPSGEGGNALSALVSGHLEDAPALAAAVGGDYARTLDEHGTDNRCRDELAMTLCLAERPTEAVLAPAGSEAAPPRPGLLLVGEAPGLESLGEVDRAHLRRPAVGGDGAVQWRPTLGDTALFALFKRMGRRLVRDISGESGAAVEEWPRDSAARRMHARWWGGDADAQGTPQASAIRLRRTAELTGGTPQRTTRVTIDALFGDSVDASLLTDDVHAGGRAEVVLDVPDADDAVRGLLALIVRELRTVPMDALGGGTGAGHGRVTVTGARLTRRGPGGDARPVDLVAAVDDPGGADGAAAEPWLAALHDRLAPGPDGSRSGARP</sequence>
<dbReference type="RefSeq" id="WP_345558250.1">
    <property type="nucleotide sequence ID" value="NZ_BAABIK010000027.1"/>
</dbReference>
<evidence type="ECO:0000313" key="5">
    <source>
        <dbReference type="Proteomes" id="UP001499993"/>
    </source>
</evidence>
<dbReference type="PANTHER" id="PTHR35579:SF6">
    <property type="entry name" value="DUF324 DOMAIN-CONTAINING PROTEIN"/>
    <property type="match status" value="1"/>
</dbReference>
<proteinExistence type="predicted"/>
<accession>A0ABP9GSK3</accession>
<dbReference type="PANTHER" id="PTHR35579">
    <property type="entry name" value="CRISPR SYSTEM CMS ENDORIBONUCLEASE CSM3"/>
    <property type="match status" value="1"/>
</dbReference>
<gene>
    <name evidence="4" type="ORF">GCM10023224_41280</name>
</gene>
<keyword evidence="5" id="KW-1185">Reference proteome</keyword>
<reference evidence="5" key="1">
    <citation type="journal article" date="2019" name="Int. J. Syst. Evol. Microbiol.">
        <title>The Global Catalogue of Microorganisms (GCM) 10K type strain sequencing project: providing services to taxonomists for standard genome sequencing and annotation.</title>
        <authorList>
            <consortium name="The Broad Institute Genomics Platform"/>
            <consortium name="The Broad Institute Genome Sequencing Center for Infectious Disease"/>
            <person name="Wu L."/>
            <person name="Ma J."/>
        </authorList>
    </citation>
    <scope>NUCLEOTIDE SEQUENCE [LARGE SCALE GENOMIC DNA]</scope>
    <source>
        <strain evidence="5">JCM 18123</strain>
    </source>
</reference>
<feature type="domain" description="CRISPR type III-associated protein" evidence="3">
    <location>
        <begin position="46"/>
        <end position="226"/>
    </location>
</feature>
<evidence type="ECO:0000313" key="4">
    <source>
        <dbReference type="EMBL" id="GAA4952290.1"/>
    </source>
</evidence>